<reference evidence="2" key="1">
    <citation type="journal article" date="2016" name="Mitochondrial DNA Part B Resour">
        <title>The complete mitochondrial genome of Cyclina sinensis (Veneroida:Veneridae).</title>
        <authorList>
            <person name="Dong P."/>
            <person name="Ma G."/>
            <person name="Chang L."/>
            <person name="Zhu Y."/>
            <person name="Tian X."/>
        </authorList>
    </citation>
    <scope>NUCLEOTIDE SEQUENCE</scope>
</reference>
<geneLocation type="mitochondrion" evidence="2"/>
<keyword evidence="1" id="KW-1133">Transmembrane helix</keyword>
<keyword evidence="1" id="KW-0812">Transmembrane</keyword>
<protein>
    <submittedName>
        <fullName evidence="2">ATP synthase F0 subunit 8</fullName>
    </submittedName>
</protein>
<name>A0A125S9U6_CYCSN</name>
<keyword evidence="1" id="KW-0472">Membrane</keyword>
<dbReference type="EMBL" id="KU097333">
    <property type="protein sequence ID" value="AME17942.1"/>
    <property type="molecule type" value="Genomic_DNA"/>
</dbReference>
<keyword evidence="2" id="KW-0496">Mitochondrion</keyword>
<evidence type="ECO:0000313" key="2">
    <source>
        <dbReference type="EMBL" id="AME17942.1"/>
    </source>
</evidence>
<evidence type="ECO:0000256" key="1">
    <source>
        <dbReference type="SAM" id="Phobius"/>
    </source>
</evidence>
<accession>A0A125S9U6</accession>
<feature type="transmembrane region" description="Helical" evidence="1">
    <location>
        <begin position="6"/>
        <end position="30"/>
    </location>
</feature>
<dbReference type="AlphaFoldDB" id="A0A125S9U6"/>
<sequence length="38" mass="4789">MPQFAPMYSLLIFLYVWFFFLFVFSVLWWVSKRSYSLK</sequence>
<gene>
    <name evidence="2" type="primary">ATP8</name>
</gene>
<organism evidence="2">
    <name type="scientific">Cyclina sinensis</name>
    <name type="common">Venus clam</name>
    <dbReference type="NCBI Taxonomy" id="120566"/>
    <lineage>
        <taxon>Eukaryota</taxon>
        <taxon>Metazoa</taxon>
        <taxon>Spiralia</taxon>
        <taxon>Lophotrochozoa</taxon>
        <taxon>Mollusca</taxon>
        <taxon>Bivalvia</taxon>
        <taxon>Autobranchia</taxon>
        <taxon>Heteroconchia</taxon>
        <taxon>Euheterodonta</taxon>
        <taxon>Imparidentia</taxon>
        <taxon>Neoheterodontei</taxon>
        <taxon>Venerida</taxon>
        <taxon>Veneroidea</taxon>
        <taxon>Veneridae</taxon>
        <taxon>Cyclina</taxon>
    </lineage>
</organism>
<proteinExistence type="predicted"/>